<evidence type="ECO:0000313" key="5">
    <source>
        <dbReference type="RefSeq" id="XP_033573783.1"/>
    </source>
</evidence>
<reference evidence="3 5" key="1">
    <citation type="journal article" date="2020" name="Stud. Mycol.">
        <title>101 Dothideomycetes genomes: a test case for predicting lifestyles and emergence of pathogens.</title>
        <authorList>
            <person name="Haridas S."/>
            <person name="Albert R."/>
            <person name="Binder M."/>
            <person name="Bloem J."/>
            <person name="Labutti K."/>
            <person name="Salamov A."/>
            <person name="Andreopoulos B."/>
            <person name="Baker S."/>
            <person name="Barry K."/>
            <person name="Bills G."/>
            <person name="Bluhm B."/>
            <person name="Cannon C."/>
            <person name="Castanera R."/>
            <person name="Culley D."/>
            <person name="Daum C."/>
            <person name="Ezra D."/>
            <person name="Gonzalez J."/>
            <person name="Henrissat B."/>
            <person name="Kuo A."/>
            <person name="Liang C."/>
            <person name="Lipzen A."/>
            <person name="Lutzoni F."/>
            <person name="Magnuson J."/>
            <person name="Mondo S."/>
            <person name="Nolan M."/>
            <person name="Ohm R."/>
            <person name="Pangilinan J."/>
            <person name="Park H.-J."/>
            <person name="Ramirez L."/>
            <person name="Alfaro M."/>
            <person name="Sun H."/>
            <person name="Tritt A."/>
            <person name="Yoshinaga Y."/>
            <person name="Zwiers L.-H."/>
            <person name="Turgeon B."/>
            <person name="Goodwin S."/>
            <person name="Spatafora J."/>
            <person name="Crous P."/>
            <person name="Grigoriev I."/>
        </authorList>
    </citation>
    <scope>NUCLEOTIDE SEQUENCE</scope>
    <source>
        <strain evidence="3 5">CBS 304.34</strain>
    </source>
</reference>
<reference evidence="5" key="2">
    <citation type="submission" date="2020-04" db="EMBL/GenBank/DDBJ databases">
        <authorList>
            <consortium name="NCBI Genome Project"/>
        </authorList>
    </citation>
    <scope>NUCLEOTIDE SEQUENCE</scope>
    <source>
        <strain evidence="5">CBS 304.34</strain>
    </source>
</reference>
<reference evidence="5" key="3">
    <citation type="submission" date="2025-04" db="UniProtKB">
        <authorList>
            <consortium name="RefSeq"/>
        </authorList>
    </citation>
    <scope>IDENTIFICATION</scope>
    <source>
        <strain evidence="5">CBS 304.34</strain>
    </source>
</reference>
<feature type="chain" id="PRO_5044629047" evidence="2">
    <location>
        <begin position="22"/>
        <end position="356"/>
    </location>
</feature>
<organism evidence="3">
    <name type="scientific">Mytilinidion resinicola</name>
    <dbReference type="NCBI Taxonomy" id="574789"/>
    <lineage>
        <taxon>Eukaryota</taxon>
        <taxon>Fungi</taxon>
        <taxon>Dikarya</taxon>
        <taxon>Ascomycota</taxon>
        <taxon>Pezizomycotina</taxon>
        <taxon>Dothideomycetes</taxon>
        <taxon>Pleosporomycetidae</taxon>
        <taxon>Mytilinidiales</taxon>
        <taxon>Mytilinidiaceae</taxon>
        <taxon>Mytilinidion</taxon>
    </lineage>
</organism>
<evidence type="ECO:0000313" key="4">
    <source>
        <dbReference type="Proteomes" id="UP000504636"/>
    </source>
</evidence>
<gene>
    <name evidence="3 5" type="ORF">BDZ99DRAFT_448375</name>
</gene>
<dbReference type="PANTHER" id="PTHR30006:SF2">
    <property type="entry name" value="ABC TRANSPORTER SUBSTRATE-BINDING PROTEIN"/>
    <property type="match status" value="1"/>
</dbReference>
<keyword evidence="4" id="KW-1185">Reference proteome</keyword>
<dbReference type="Proteomes" id="UP000504636">
    <property type="component" value="Unplaced"/>
</dbReference>
<evidence type="ECO:0000256" key="1">
    <source>
        <dbReference type="ARBA" id="ARBA00022729"/>
    </source>
</evidence>
<evidence type="ECO:0000313" key="3">
    <source>
        <dbReference type="EMBL" id="KAF2806819.1"/>
    </source>
</evidence>
<sequence>MHSLSTLAFLIGALVVSGGYCHREVETRSLDQIYEAAKAEGGVVTLWAGGDEKDQQNKLKDAFEARFPDITLNLTVDLSKYHDGRIDEQLAAKNLYVDATFLQSLHDFPRWKSQNALLNYQPLEFKNIFDEFKDSDGAYYGVFILFWSNIWNTDKIDAASAPKEYTDYLKPAFKDKLALTYPNDDDAVAFQFDLIIKQYGWEWFDDLIAQNPHWVRGTATPSTLLSPSLNNVYGATFTSEIGLASSGSLNISFPTKGQFVSWPQTGAIFADAPHPEGAKLLTNFVLSDEYQKASGWSVRRDLPGPSGYPTIFDMPGTNVTAFRDFMLDRAAVERLRFRFEDKIGTAQGFSPLVDDL</sequence>
<evidence type="ECO:0000256" key="2">
    <source>
        <dbReference type="SAM" id="SignalP"/>
    </source>
</evidence>
<protein>
    <submittedName>
        <fullName evidence="3 5">Periplasmic binding protein-like II</fullName>
    </submittedName>
</protein>
<dbReference type="Pfam" id="PF13343">
    <property type="entry name" value="SBP_bac_6"/>
    <property type="match status" value="1"/>
</dbReference>
<dbReference type="EMBL" id="MU003706">
    <property type="protein sequence ID" value="KAF2806819.1"/>
    <property type="molecule type" value="Genomic_DNA"/>
</dbReference>
<dbReference type="RefSeq" id="XP_033573783.1">
    <property type="nucleotide sequence ID" value="XM_033718063.1"/>
</dbReference>
<name>A0A6A6YDZ6_9PEZI</name>
<dbReference type="OrthoDB" id="124329at2759"/>
<feature type="signal peptide" evidence="2">
    <location>
        <begin position="1"/>
        <end position="21"/>
    </location>
</feature>
<dbReference type="AlphaFoldDB" id="A0A6A6YDZ6"/>
<dbReference type="SUPFAM" id="SSF53850">
    <property type="entry name" value="Periplasmic binding protein-like II"/>
    <property type="match status" value="1"/>
</dbReference>
<dbReference type="PANTHER" id="PTHR30006">
    <property type="entry name" value="THIAMINE-BINDING PERIPLASMIC PROTEIN-RELATED"/>
    <property type="match status" value="1"/>
</dbReference>
<accession>A0A6A6YDZ6</accession>
<proteinExistence type="predicted"/>
<keyword evidence="1 2" id="KW-0732">Signal</keyword>
<dbReference type="Gene3D" id="3.40.190.10">
    <property type="entry name" value="Periplasmic binding protein-like II"/>
    <property type="match status" value="2"/>
</dbReference>
<dbReference type="GeneID" id="54458956"/>